<evidence type="ECO:0008006" key="3">
    <source>
        <dbReference type="Google" id="ProtNLM"/>
    </source>
</evidence>
<reference evidence="1 2" key="1">
    <citation type="submission" date="2019-05" db="EMBL/GenBank/DDBJ databases">
        <title>Mikania micrantha, genome provides insights into the molecular mechanism of rapid growth.</title>
        <authorList>
            <person name="Liu B."/>
        </authorList>
    </citation>
    <scope>NUCLEOTIDE SEQUENCE [LARGE SCALE GENOMIC DNA]</scope>
    <source>
        <strain evidence="1">NLD-2019</strain>
        <tissue evidence="1">Leaf</tissue>
    </source>
</reference>
<gene>
    <name evidence="1" type="ORF">E3N88_04496</name>
</gene>
<dbReference type="PANTHER" id="PTHR11439">
    <property type="entry name" value="GAG-POL-RELATED RETROTRANSPOSON"/>
    <property type="match status" value="1"/>
</dbReference>
<dbReference type="OrthoDB" id="412581at2759"/>
<dbReference type="AlphaFoldDB" id="A0A5N6PWR1"/>
<keyword evidence="2" id="KW-1185">Reference proteome</keyword>
<name>A0A5N6PWR1_9ASTR</name>
<protein>
    <recommendedName>
        <fullName evidence="3">Reverse transcriptase Ty1/copia-type domain-containing protein</fullName>
    </recommendedName>
</protein>
<dbReference type="CDD" id="cd09272">
    <property type="entry name" value="RNase_HI_RT_Ty1"/>
    <property type="match status" value="1"/>
</dbReference>
<evidence type="ECO:0000313" key="2">
    <source>
        <dbReference type="Proteomes" id="UP000326396"/>
    </source>
</evidence>
<comment type="caution">
    <text evidence="1">The sequence shown here is derived from an EMBL/GenBank/DDBJ whole genome shotgun (WGS) entry which is preliminary data.</text>
</comment>
<dbReference type="InterPro" id="IPR043502">
    <property type="entry name" value="DNA/RNA_pol_sf"/>
</dbReference>
<accession>A0A5N6PWR1</accession>
<sequence>MAEGTVVVPETKSVNLINPNQNFKSNNSAGNNNKANAAAAISLPFTPEQVAKIIGMVNQADNKGNETSSSGVGEFEVKESPVTGRQFDGCKHAKTPIEQSFVVSGKCKGDEAVLDNITGYQKLVGKLIYLSLTRPDISYDVQYLSQYMHAPTTSHLQIGLRVLRYLKSSPGTGVLLSKGNMQNLYAYVDADGAKCPVTRRSVTGFCVFFGNSLVNWKSKKQSIVASLSSDFDSSEASLATSQSVPHVPATLSPHALIASPGHS</sequence>
<dbReference type="EMBL" id="SZYD01000002">
    <property type="protein sequence ID" value="KAD7117228.1"/>
    <property type="molecule type" value="Genomic_DNA"/>
</dbReference>
<proteinExistence type="predicted"/>
<dbReference type="Proteomes" id="UP000326396">
    <property type="component" value="Linkage Group LG10"/>
</dbReference>
<organism evidence="1 2">
    <name type="scientific">Mikania micrantha</name>
    <name type="common">bitter vine</name>
    <dbReference type="NCBI Taxonomy" id="192012"/>
    <lineage>
        <taxon>Eukaryota</taxon>
        <taxon>Viridiplantae</taxon>
        <taxon>Streptophyta</taxon>
        <taxon>Embryophyta</taxon>
        <taxon>Tracheophyta</taxon>
        <taxon>Spermatophyta</taxon>
        <taxon>Magnoliopsida</taxon>
        <taxon>eudicotyledons</taxon>
        <taxon>Gunneridae</taxon>
        <taxon>Pentapetalae</taxon>
        <taxon>asterids</taxon>
        <taxon>campanulids</taxon>
        <taxon>Asterales</taxon>
        <taxon>Asteraceae</taxon>
        <taxon>Asteroideae</taxon>
        <taxon>Heliantheae alliance</taxon>
        <taxon>Eupatorieae</taxon>
        <taxon>Mikania</taxon>
    </lineage>
</organism>
<evidence type="ECO:0000313" key="1">
    <source>
        <dbReference type="EMBL" id="KAD7117228.1"/>
    </source>
</evidence>
<dbReference type="PANTHER" id="PTHR11439:SF508">
    <property type="entry name" value="RNA-DIRECTED DNA POLYMERASE"/>
    <property type="match status" value="1"/>
</dbReference>
<dbReference type="SUPFAM" id="SSF56672">
    <property type="entry name" value="DNA/RNA polymerases"/>
    <property type="match status" value="1"/>
</dbReference>